<organism evidence="1 2">
    <name type="scientific">Dibothriocephalus latus</name>
    <name type="common">Fish tapeworm</name>
    <name type="synonym">Diphyllobothrium latum</name>
    <dbReference type="NCBI Taxonomy" id="60516"/>
    <lineage>
        <taxon>Eukaryota</taxon>
        <taxon>Metazoa</taxon>
        <taxon>Spiralia</taxon>
        <taxon>Lophotrochozoa</taxon>
        <taxon>Platyhelminthes</taxon>
        <taxon>Cestoda</taxon>
        <taxon>Eucestoda</taxon>
        <taxon>Diphyllobothriidea</taxon>
        <taxon>Diphyllobothriidae</taxon>
        <taxon>Dibothriocephalus</taxon>
    </lineage>
</organism>
<sequence>MGDVGPAGFKPRFIYTEAPGALHIESRSYHTSTPTSHSRVITVGGRSNSILEVVDLRGMSHLPSLEFNRVTCDEVTYLLDANARQPFEAVPADRMKLS</sequence>
<keyword evidence="2" id="KW-1185">Reference proteome</keyword>
<evidence type="ECO:0000313" key="1">
    <source>
        <dbReference type="EMBL" id="VDN49696.1"/>
    </source>
</evidence>
<protein>
    <submittedName>
        <fullName evidence="1">Uncharacterized protein</fullName>
    </submittedName>
</protein>
<accession>A0A3P7S4M6</accession>
<gene>
    <name evidence="1" type="ORF">DILT_LOCUS19860</name>
</gene>
<evidence type="ECO:0000313" key="2">
    <source>
        <dbReference type="Proteomes" id="UP000281553"/>
    </source>
</evidence>
<reference evidence="1 2" key="1">
    <citation type="submission" date="2018-11" db="EMBL/GenBank/DDBJ databases">
        <authorList>
            <consortium name="Pathogen Informatics"/>
        </authorList>
    </citation>
    <scope>NUCLEOTIDE SEQUENCE [LARGE SCALE GENOMIC DNA]</scope>
</reference>
<dbReference type="OrthoDB" id="10251809at2759"/>
<proteinExistence type="predicted"/>
<dbReference type="AlphaFoldDB" id="A0A3P7S4M6"/>
<dbReference type="EMBL" id="UYRU01123429">
    <property type="protein sequence ID" value="VDN49696.1"/>
    <property type="molecule type" value="Genomic_DNA"/>
</dbReference>
<name>A0A3P7S4M6_DIBLA</name>
<dbReference type="Proteomes" id="UP000281553">
    <property type="component" value="Unassembled WGS sequence"/>
</dbReference>